<keyword evidence="2" id="KW-1185">Reference proteome</keyword>
<reference evidence="1 2" key="1">
    <citation type="submission" date="2012-04" db="EMBL/GenBank/DDBJ databases">
        <title>The Genome Sequence of Bartonella rochalimae BMGH.</title>
        <authorList>
            <consortium name="The Broad Institute Genome Sequencing Platform"/>
            <consortium name="The Broad Institute Genome Sequencing Center for Infectious Disease"/>
            <person name="Feldgarden M."/>
            <person name="Kirby J."/>
            <person name="Kosoy M."/>
            <person name="Birtles R."/>
            <person name="Probert W.S."/>
            <person name="Chiaraviglio L."/>
            <person name="Walker B."/>
            <person name="Young S.K."/>
            <person name="Zeng Q."/>
            <person name="Gargeya S."/>
            <person name="Fitzgerald M."/>
            <person name="Haas B."/>
            <person name="Abouelleil A."/>
            <person name="Alvarado L."/>
            <person name="Arachchi H.M."/>
            <person name="Berlin A.M."/>
            <person name="Chapman S.B."/>
            <person name="Goldberg J."/>
            <person name="Griggs A."/>
            <person name="Gujja S."/>
            <person name="Hansen M."/>
            <person name="Howarth C."/>
            <person name="Imamovic A."/>
            <person name="Larimer J."/>
            <person name="McCowen C."/>
            <person name="Montmayeur A."/>
            <person name="Murphy C."/>
            <person name="Neiman D."/>
            <person name="Pearson M."/>
            <person name="Priest M."/>
            <person name="Roberts A."/>
            <person name="Saif S."/>
            <person name="Shea T."/>
            <person name="Sisk P."/>
            <person name="Sykes S."/>
            <person name="Wortman J."/>
            <person name="Nusbaum C."/>
            <person name="Birren B."/>
        </authorList>
    </citation>
    <scope>NUCLEOTIDE SEQUENCE [LARGE SCALE GENOMIC DNA]</scope>
    <source>
        <strain evidence="1 2">ATCC BAA-1498</strain>
    </source>
</reference>
<dbReference type="AlphaFoldDB" id="A0A067W3X1"/>
<sequence>MDPLWEYASVERPLRFFEREADVHAASCLSGCTIKYAFYTGSSLIYLERKNFIVISPNLERRILKHKKQSEYLFLQKDSLQIR</sequence>
<dbReference type="HOGENOM" id="CLU_2535793_0_0_5"/>
<dbReference type="Proteomes" id="UP000027336">
    <property type="component" value="Unassembled WGS sequence"/>
</dbReference>
<name>A0A067W3X1_9HYPH</name>
<accession>A0A067W3X1</accession>
<gene>
    <name evidence="1" type="ORF">O99_00951</name>
</gene>
<comment type="caution">
    <text evidence="1">The sequence shown here is derived from an EMBL/GenBank/DDBJ whole genome shotgun (WGS) entry which is preliminary data.</text>
</comment>
<evidence type="ECO:0000313" key="2">
    <source>
        <dbReference type="Proteomes" id="UP000027336"/>
    </source>
</evidence>
<organism evidence="1 2">
    <name type="scientific">Bartonella rochalimae ATCC BAA-1498</name>
    <dbReference type="NCBI Taxonomy" id="685782"/>
    <lineage>
        <taxon>Bacteria</taxon>
        <taxon>Pseudomonadati</taxon>
        <taxon>Pseudomonadota</taxon>
        <taxon>Alphaproteobacteria</taxon>
        <taxon>Hyphomicrobiales</taxon>
        <taxon>Bartonellaceae</taxon>
        <taxon>Bartonella</taxon>
    </lineage>
</organism>
<protein>
    <submittedName>
        <fullName evidence="1">Uncharacterized protein</fullName>
    </submittedName>
</protein>
<proteinExistence type="predicted"/>
<dbReference type="EMBL" id="AHPK01000017">
    <property type="protein sequence ID" value="KEC54414.1"/>
    <property type="molecule type" value="Genomic_DNA"/>
</dbReference>
<evidence type="ECO:0000313" key="1">
    <source>
        <dbReference type="EMBL" id="KEC54414.1"/>
    </source>
</evidence>